<protein>
    <submittedName>
        <fullName evidence="1">Uncharacterized protein</fullName>
    </submittedName>
</protein>
<accession>A0ABD0LH21</accession>
<dbReference type="EMBL" id="JACVVK020000049">
    <property type="protein sequence ID" value="KAK7498720.1"/>
    <property type="molecule type" value="Genomic_DNA"/>
</dbReference>
<sequence>MFIRAPKPIKLKEYACTNVHWGEISLMPHQIPYYSTCYPAKSSSQNKPRQHCICTDGGSADIVSSGGEVRYTFTARFSSSYSVECAQNKLTLLR</sequence>
<keyword evidence="2" id="KW-1185">Reference proteome</keyword>
<reference evidence="1 2" key="1">
    <citation type="journal article" date="2023" name="Sci. Data">
        <title>Genome assembly of the Korean intertidal mud-creeper Batillaria attramentaria.</title>
        <authorList>
            <person name="Patra A.K."/>
            <person name="Ho P.T."/>
            <person name="Jun S."/>
            <person name="Lee S.J."/>
            <person name="Kim Y."/>
            <person name="Won Y.J."/>
        </authorList>
    </citation>
    <scope>NUCLEOTIDE SEQUENCE [LARGE SCALE GENOMIC DNA]</scope>
    <source>
        <strain evidence="1">Wonlab-2016</strain>
    </source>
</reference>
<comment type="caution">
    <text evidence="1">The sequence shown here is derived from an EMBL/GenBank/DDBJ whole genome shotgun (WGS) entry which is preliminary data.</text>
</comment>
<organism evidence="1 2">
    <name type="scientific">Batillaria attramentaria</name>
    <dbReference type="NCBI Taxonomy" id="370345"/>
    <lineage>
        <taxon>Eukaryota</taxon>
        <taxon>Metazoa</taxon>
        <taxon>Spiralia</taxon>
        <taxon>Lophotrochozoa</taxon>
        <taxon>Mollusca</taxon>
        <taxon>Gastropoda</taxon>
        <taxon>Caenogastropoda</taxon>
        <taxon>Sorbeoconcha</taxon>
        <taxon>Cerithioidea</taxon>
        <taxon>Batillariidae</taxon>
        <taxon>Batillaria</taxon>
    </lineage>
</organism>
<gene>
    <name evidence="1" type="ORF">BaRGS_00010097</name>
</gene>
<name>A0ABD0LH21_9CAEN</name>
<evidence type="ECO:0000313" key="2">
    <source>
        <dbReference type="Proteomes" id="UP001519460"/>
    </source>
</evidence>
<feature type="non-terminal residue" evidence="1">
    <location>
        <position position="94"/>
    </location>
</feature>
<proteinExistence type="predicted"/>
<dbReference type="AlphaFoldDB" id="A0ABD0LH21"/>
<evidence type="ECO:0000313" key="1">
    <source>
        <dbReference type="EMBL" id="KAK7498720.1"/>
    </source>
</evidence>
<dbReference type="Proteomes" id="UP001519460">
    <property type="component" value="Unassembled WGS sequence"/>
</dbReference>